<dbReference type="RefSeq" id="WP_215619838.1">
    <property type="nucleotide sequence ID" value="NZ_CP076134.1"/>
</dbReference>
<evidence type="ECO:0000313" key="2">
    <source>
        <dbReference type="EMBL" id="QWG10911.1"/>
    </source>
</evidence>
<evidence type="ECO:0000313" key="3">
    <source>
        <dbReference type="Proteomes" id="UP000680839"/>
    </source>
</evidence>
<name>A0A975NAG2_9BRAD</name>
<sequence>MALHRDIFWVGRQWAVTGYGVQAVDPKLKGQFDIEVSRLWEDGLAESLHRDGWLNREDFDKALSAARARYPEPPRKVAPPLPPAPLAPPASSGPATSLAPPEPSTSRVMESAPAEPPKPVVQEFAMRVQGWPAKFVRPWRARVRR</sequence>
<protein>
    <submittedName>
        <fullName evidence="2">Uncharacterized protein</fullName>
    </submittedName>
</protein>
<feature type="compositionally biased region" description="Pro residues" evidence="1">
    <location>
        <begin position="76"/>
        <end position="88"/>
    </location>
</feature>
<proteinExistence type="predicted"/>
<feature type="compositionally biased region" description="Low complexity" evidence="1">
    <location>
        <begin position="89"/>
        <end position="99"/>
    </location>
</feature>
<accession>A0A975NAG2</accession>
<evidence type="ECO:0000256" key="1">
    <source>
        <dbReference type="SAM" id="MobiDB-lite"/>
    </source>
</evidence>
<gene>
    <name evidence="2" type="ORF">KMZ29_14060</name>
</gene>
<reference evidence="2" key="1">
    <citation type="submission" date="2021-06" db="EMBL/GenBank/DDBJ databases">
        <title>Bradyrhizobium sp. S2-20-1 Genome sequencing.</title>
        <authorList>
            <person name="Jin L."/>
        </authorList>
    </citation>
    <scope>NUCLEOTIDE SEQUENCE</scope>
    <source>
        <strain evidence="2">S2-20-1</strain>
    </source>
</reference>
<dbReference type="EMBL" id="CP076134">
    <property type="protein sequence ID" value="QWG10911.1"/>
    <property type="molecule type" value="Genomic_DNA"/>
</dbReference>
<feature type="region of interest" description="Disordered" evidence="1">
    <location>
        <begin position="65"/>
        <end position="117"/>
    </location>
</feature>
<dbReference type="AlphaFoldDB" id="A0A975NAG2"/>
<dbReference type="Proteomes" id="UP000680839">
    <property type="component" value="Chromosome"/>
</dbReference>
<organism evidence="2 3">
    <name type="scientific">Bradyrhizobium sediminis</name>
    <dbReference type="NCBI Taxonomy" id="2840469"/>
    <lineage>
        <taxon>Bacteria</taxon>
        <taxon>Pseudomonadati</taxon>
        <taxon>Pseudomonadota</taxon>
        <taxon>Alphaproteobacteria</taxon>
        <taxon>Hyphomicrobiales</taxon>
        <taxon>Nitrobacteraceae</taxon>
        <taxon>Bradyrhizobium</taxon>
    </lineage>
</organism>